<keyword evidence="9" id="KW-1185">Reference proteome</keyword>
<evidence type="ECO:0000256" key="6">
    <source>
        <dbReference type="ARBA" id="ARBA00023014"/>
    </source>
</evidence>
<evidence type="ECO:0000259" key="7">
    <source>
        <dbReference type="PROSITE" id="PS51918"/>
    </source>
</evidence>
<dbReference type="Gene3D" id="3.20.20.70">
    <property type="entry name" value="Aldolase class I"/>
    <property type="match status" value="1"/>
</dbReference>
<dbReference type="Proteomes" id="UP000215086">
    <property type="component" value="Chromosome"/>
</dbReference>
<organism evidence="8 9">
    <name type="scientific">Thermogutta terrifontis</name>
    <dbReference type="NCBI Taxonomy" id="1331910"/>
    <lineage>
        <taxon>Bacteria</taxon>
        <taxon>Pseudomonadati</taxon>
        <taxon>Planctomycetota</taxon>
        <taxon>Planctomycetia</taxon>
        <taxon>Pirellulales</taxon>
        <taxon>Thermoguttaceae</taxon>
        <taxon>Thermogutta</taxon>
    </lineage>
</organism>
<dbReference type="SUPFAM" id="SSF102114">
    <property type="entry name" value="Radical SAM enzymes"/>
    <property type="match status" value="1"/>
</dbReference>
<dbReference type="InterPro" id="IPR013785">
    <property type="entry name" value="Aldolase_TIM"/>
</dbReference>
<evidence type="ECO:0000313" key="8">
    <source>
        <dbReference type="EMBL" id="ASV75630.1"/>
    </source>
</evidence>
<dbReference type="Pfam" id="PF04055">
    <property type="entry name" value="Radical_SAM"/>
    <property type="match status" value="1"/>
</dbReference>
<evidence type="ECO:0000256" key="5">
    <source>
        <dbReference type="ARBA" id="ARBA00023004"/>
    </source>
</evidence>
<evidence type="ECO:0000256" key="1">
    <source>
        <dbReference type="ARBA" id="ARBA00001966"/>
    </source>
</evidence>
<dbReference type="PANTHER" id="PTHR43583:SF1">
    <property type="entry name" value="2-IMINOACETATE SYNTHASE"/>
    <property type="match status" value="1"/>
</dbReference>
<keyword evidence="2" id="KW-0004">4Fe-4S</keyword>
<protein>
    <submittedName>
        <fullName evidence="8">2-iminoacetate synthase (ThiH)</fullName>
        <ecNumber evidence="8">4.1.99.19</ecNumber>
    </submittedName>
</protein>
<evidence type="ECO:0000256" key="2">
    <source>
        <dbReference type="ARBA" id="ARBA00022485"/>
    </source>
</evidence>
<dbReference type="Pfam" id="PF06968">
    <property type="entry name" value="BATS"/>
    <property type="match status" value="1"/>
</dbReference>
<dbReference type="SFLD" id="SFLDG01081">
    <property type="entry name" value="cleavage_of_the_Ca-Cb_bond_in"/>
    <property type="match status" value="1"/>
</dbReference>
<keyword evidence="6" id="KW-0411">Iron-sulfur</keyword>
<proteinExistence type="predicted"/>
<dbReference type="GO" id="GO:0046872">
    <property type="term" value="F:metal ion binding"/>
    <property type="evidence" value="ECO:0007669"/>
    <property type="project" value="UniProtKB-KW"/>
</dbReference>
<dbReference type="AlphaFoldDB" id="A0A286RI32"/>
<evidence type="ECO:0000256" key="4">
    <source>
        <dbReference type="ARBA" id="ARBA00022723"/>
    </source>
</evidence>
<dbReference type="PANTHER" id="PTHR43583">
    <property type="entry name" value="2-IMINOACETATE SYNTHASE"/>
    <property type="match status" value="1"/>
</dbReference>
<evidence type="ECO:0000313" key="9">
    <source>
        <dbReference type="Proteomes" id="UP000215086"/>
    </source>
</evidence>
<name>A0A286RI32_9BACT</name>
<dbReference type="OrthoDB" id="9801120at2"/>
<dbReference type="InterPro" id="IPR034428">
    <property type="entry name" value="ThiH/NoCL/HydG-like"/>
</dbReference>
<comment type="cofactor">
    <cofactor evidence="1">
        <name>[4Fe-4S] cluster</name>
        <dbReference type="ChEBI" id="CHEBI:49883"/>
    </cofactor>
</comment>
<keyword evidence="4" id="KW-0479">Metal-binding</keyword>
<dbReference type="CDD" id="cd01335">
    <property type="entry name" value="Radical_SAM"/>
    <property type="match status" value="1"/>
</dbReference>
<dbReference type="RefSeq" id="WP_095415636.1">
    <property type="nucleotide sequence ID" value="NZ_CP018477.1"/>
</dbReference>
<dbReference type="SFLD" id="SFLDS00029">
    <property type="entry name" value="Radical_SAM"/>
    <property type="match status" value="1"/>
</dbReference>
<keyword evidence="5" id="KW-0408">Iron</keyword>
<evidence type="ECO:0000256" key="3">
    <source>
        <dbReference type="ARBA" id="ARBA00022691"/>
    </source>
</evidence>
<dbReference type="KEGG" id="ttf:THTE_3028"/>
<keyword evidence="3" id="KW-0949">S-adenosyl-L-methionine</keyword>
<dbReference type="GO" id="GO:0036355">
    <property type="term" value="F:2-iminoacetate synthase activity"/>
    <property type="evidence" value="ECO:0007669"/>
    <property type="project" value="UniProtKB-EC"/>
</dbReference>
<dbReference type="PROSITE" id="PS51918">
    <property type="entry name" value="RADICAL_SAM"/>
    <property type="match status" value="1"/>
</dbReference>
<dbReference type="EC" id="4.1.99.19" evidence="8"/>
<feature type="domain" description="Radical SAM core" evidence="7">
    <location>
        <begin position="173"/>
        <end position="390"/>
    </location>
</feature>
<dbReference type="SFLD" id="SFLDG01060">
    <property type="entry name" value="BATS_domain_containing"/>
    <property type="match status" value="1"/>
</dbReference>
<dbReference type="InterPro" id="IPR010722">
    <property type="entry name" value="BATS_dom"/>
</dbReference>
<reference evidence="8 9" key="1">
    <citation type="journal article" name="Front. Microbiol.">
        <title>Sugar Metabolism of the First Thermophilic Planctomycete Thermogutta terrifontis: Comparative Genomic and Transcriptomic Approaches.</title>
        <authorList>
            <person name="Elcheninov A.G."/>
            <person name="Menzel P."/>
            <person name="Gudbergsdottir S.R."/>
            <person name="Slesarev A.I."/>
            <person name="Kadnikov V.V."/>
            <person name="Krogh A."/>
            <person name="Bonch-Osmolovskaya E.A."/>
            <person name="Peng X."/>
            <person name="Kublanov I.V."/>
        </authorList>
    </citation>
    <scope>NUCLEOTIDE SEQUENCE [LARGE SCALE GENOMIC DNA]</scope>
    <source>
        <strain evidence="8 9">R1</strain>
    </source>
</reference>
<dbReference type="EMBL" id="CP018477">
    <property type="protein sequence ID" value="ASV75630.1"/>
    <property type="molecule type" value="Genomic_DNA"/>
</dbReference>
<gene>
    <name evidence="8" type="ORF">THTE_3028</name>
</gene>
<accession>A0A286RI32</accession>
<dbReference type="GO" id="GO:0051539">
    <property type="term" value="F:4 iron, 4 sulfur cluster binding"/>
    <property type="evidence" value="ECO:0007669"/>
    <property type="project" value="UniProtKB-KW"/>
</dbReference>
<dbReference type="InterPro" id="IPR058240">
    <property type="entry name" value="rSAM_sf"/>
</dbReference>
<sequence length="480" mass="54058">MSTNTVIEQNIDWGFLERYLAERDPHFARHWELLREARASLEENIIVSRGETGQTIASSFAERVERLRYQLLHEREEVLDGEDFRAAEMLDLLFARLSGQGDRTPRRAIQVVHDESVAAEAVAQLEACLDRQRPLEDVLASARRLTREHFAVSPTVHGGREQDQAGPNGSTGWRVLVYAPLYLSSYCVNYCLYCGFRFPEKVPRRWLTTEEALEQAQILTNRGMRHILLVAGDYPQKTDVEYYSEIIRAIRGQFPVSLAVEIAPQSTAGYAALVEAGIIGVTLYQETYDWQLYQHFHPRGPKSHYAWRLEGLERAAEGGVKRLGLGILLGLGDPLPDAKAMVRHAAYLKERFADRRIAFSLPRIHEGPADFVIPHPVDDETLIRLYCGLRHAFPQAELVLSTREPPSLRDLLAQTCITQMSAASSTVPGGYRAGAEAVEDQDGGQFPVVDRRPVEEVVAMLRDAGHHVTWQVPEFAPVTK</sequence>
<dbReference type="SMART" id="SM00876">
    <property type="entry name" value="BATS"/>
    <property type="match status" value="1"/>
</dbReference>
<dbReference type="InterPro" id="IPR007197">
    <property type="entry name" value="rSAM"/>
</dbReference>
<keyword evidence="8" id="KW-0456">Lyase</keyword>